<dbReference type="EMBL" id="BK014965">
    <property type="protein sequence ID" value="DAD84719.1"/>
    <property type="molecule type" value="Genomic_DNA"/>
</dbReference>
<reference evidence="1" key="1">
    <citation type="journal article" date="2021" name="Proc. Natl. Acad. Sci. U.S.A.">
        <title>A Catalog of Tens of Thousands of Viruses from Human Metagenomes Reveals Hidden Associations with Chronic Diseases.</title>
        <authorList>
            <person name="Tisza M.J."/>
            <person name="Buck C.B."/>
        </authorList>
    </citation>
    <scope>NUCLEOTIDE SEQUENCE</scope>
    <source>
        <strain evidence="1">CtqED62</strain>
    </source>
</reference>
<name>A0A8S5MRJ0_9CAUD</name>
<sequence length="34" mass="3761">MTKRELLEYAKENGISGVSAAMSKADLQNAIRQH</sequence>
<evidence type="ECO:0000313" key="1">
    <source>
        <dbReference type="EMBL" id="DAD84719.1"/>
    </source>
</evidence>
<protein>
    <submittedName>
        <fullName evidence="1">HeH/LEM domain</fullName>
    </submittedName>
</protein>
<proteinExistence type="predicted"/>
<organism evidence="1">
    <name type="scientific">Siphoviridae sp. ctqED62</name>
    <dbReference type="NCBI Taxonomy" id="2826468"/>
    <lineage>
        <taxon>Viruses</taxon>
        <taxon>Duplodnaviria</taxon>
        <taxon>Heunggongvirae</taxon>
        <taxon>Uroviricota</taxon>
        <taxon>Caudoviricetes</taxon>
    </lineage>
</organism>
<accession>A0A8S5MRJ0</accession>